<dbReference type="InterPro" id="IPR030395">
    <property type="entry name" value="GP_PDE_dom"/>
</dbReference>
<dbReference type="KEGG" id="csty:KN1_23370"/>
<keyword evidence="3" id="KW-1185">Reference proteome</keyword>
<reference evidence="2 3" key="1">
    <citation type="submission" date="2021-04" db="EMBL/GenBank/DDBJ databases">
        <title>Complete genome sequence of Stygiolobus sp. KN-1.</title>
        <authorList>
            <person name="Nakamura K."/>
            <person name="Sakai H."/>
            <person name="Kurosawa N."/>
        </authorList>
    </citation>
    <scope>NUCLEOTIDE SEQUENCE [LARGE SCALE GENOMIC DNA]</scope>
    <source>
        <strain evidence="2 3">KN-1</strain>
    </source>
</reference>
<organism evidence="2 3">
    <name type="scientific">Stygiolobus caldivivus</name>
    <dbReference type="NCBI Taxonomy" id="2824673"/>
    <lineage>
        <taxon>Archaea</taxon>
        <taxon>Thermoproteota</taxon>
        <taxon>Thermoprotei</taxon>
        <taxon>Sulfolobales</taxon>
        <taxon>Sulfolobaceae</taxon>
        <taxon>Stygiolobus</taxon>
    </lineage>
</organism>
<sequence length="223" mass="25374">MIVIGHRGSPAYEPENTLRSFKKAIELGANGIEMDVRRTKDGKLVIIHDEEVDRTTNGKGKVSEYSFEELRKLDAGNGEKIPTLEEVLTQVEAEYYLVEIKEEGYEEQIYEEVQRNKKLDQVVFVSFSFNSLLRLKGKGKNLGLIFTSFKPPLDEARKSGVNYMLPVYSVINRLTVGSMKGFTILTWTVNDIRILEKVIGYGVDGIITDRPDIMSELKRVLKH</sequence>
<dbReference type="PROSITE" id="PS51704">
    <property type="entry name" value="GP_PDE"/>
    <property type="match status" value="1"/>
</dbReference>
<gene>
    <name evidence="2" type="ORF">KN1_23370</name>
</gene>
<dbReference type="Proteomes" id="UP000825123">
    <property type="component" value="Chromosome"/>
</dbReference>
<dbReference type="InterPro" id="IPR017946">
    <property type="entry name" value="PLC-like_Pdiesterase_TIM-brl"/>
</dbReference>
<dbReference type="GeneID" id="66164069"/>
<dbReference type="PANTHER" id="PTHR46211:SF1">
    <property type="entry name" value="GLYCEROPHOSPHODIESTER PHOSPHODIESTERASE, CYTOPLASMIC"/>
    <property type="match status" value="1"/>
</dbReference>
<dbReference type="SUPFAM" id="SSF51695">
    <property type="entry name" value="PLC-like phosphodiesterases"/>
    <property type="match status" value="1"/>
</dbReference>
<dbReference type="RefSeq" id="WP_221287787.1">
    <property type="nucleotide sequence ID" value="NZ_AP024597.1"/>
</dbReference>
<dbReference type="GO" id="GO:0006629">
    <property type="term" value="P:lipid metabolic process"/>
    <property type="evidence" value="ECO:0007669"/>
    <property type="project" value="InterPro"/>
</dbReference>
<evidence type="ECO:0000313" key="3">
    <source>
        <dbReference type="Proteomes" id="UP000825123"/>
    </source>
</evidence>
<dbReference type="Gene3D" id="3.20.20.190">
    <property type="entry name" value="Phosphatidylinositol (PI) phosphodiesterase"/>
    <property type="match status" value="1"/>
</dbReference>
<dbReference type="EMBL" id="AP024597">
    <property type="protein sequence ID" value="BCU71040.1"/>
    <property type="molecule type" value="Genomic_DNA"/>
</dbReference>
<accession>A0A8D5ZK57</accession>
<evidence type="ECO:0000313" key="2">
    <source>
        <dbReference type="EMBL" id="BCU71040.1"/>
    </source>
</evidence>
<name>A0A8D5ZK57_9CREN</name>
<dbReference type="AlphaFoldDB" id="A0A8D5ZK57"/>
<dbReference type="GO" id="GO:0008081">
    <property type="term" value="F:phosphoric diester hydrolase activity"/>
    <property type="evidence" value="ECO:0007669"/>
    <property type="project" value="InterPro"/>
</dbReference>
<dbReference type="PANTHER" id="PTHR46211">
    <property type="entry name" value="GLYCEROPHOSPHORYL DIESTER PHOSPHODIESTERASE"/>
    <property type="match status" value="1"/>
</dbReference>
<feature type="domain" description="GP-PDE" evidence="1">
    <location>
        <begin position="1"/>
        <end position="218"/>
    </location>
</feature>
<evidence type="ECO:0000259" key="1">
    <source>
        <dbReference type="PROSITE" id="PS51704"/>
    </source>
</evidence>
<proteinExistence type="predicted"/>
<protein>
    <submittedName>
        <fullName evidence="2">Glycerophosphoryl diester phosphodiesterase</fullName>
    </submittedName>
</protein>
<dbReference type="Pfam" id="PF03009">
    <property type="entry name" value="GDPD"/>
    <property type="match status" value="1"/>
</dbReference>